<dbReference type="InterPro" id="IPR011989">
    <property type="entry name" value="ARM-like"/>
</dbReference>
<reference evidence="5 6" key="1">
    <citation type="submission" date="2020-08" db="EMBL/GenBank/DDBJ databases">
        <title>Aphidius gifuensis genome sequencing and assembly.</title>
        <authorList>
            <person name="Du Z."/>
        </authorList>
    </citation>
    <scope>NUCLEOTIDE SEQUENCE [LARGE SCALE GENOMIC DNA]</scope>
    <source>
        <strain evidence="5">YNYX2018</strain>
        <tissue evidence="5">Adults</tissue>
    </source>
</reference>
<evidence type="ECO:0000259" key="3">
    <source>
        <dbReference type="Pfam" id="PF04063"/>
    </source>
</evidence>
<evidence type="ECO:0000313" key="5">
    <source>
        <dbReference type="EMBL" id="KAF7988136.1"/>
    </source>
</evidence>
<feature type="domain" description="Protein HGH1 N-terminal" evidence="3">
    <location>
        <begin position="111"/>
        <end position="283"/>
    </location>
</feature>
<dbReference type="Pfam" id="PF04064">
    <property type="entry name" value="DUF384"/>
    <property type="match status" value="1"/>
</dbReference>
<evidence type="ECO:0000259" key="4">
    <source>
        <dbReference type="Pfam" id="PF04064"/>
    </source>
</evidence>
<dbReference type="Proteomes" id="UP000639338">
    <property type="component" value="Unassembled WGS sequence"/>
</dbReference>
<proteinExistence type="inferred from homology"/>
<keyword evidence="6" id="KW-1185">Reference proteome</keyword>
<name>A0A834XJJ0_APHGI</name>
<accession>A0A834XJJ0</accession>
<dbReference type="Gene3D" id="1.25.10.10">
    <property type="entry name" value="Leucine-rich Repeat Variant"/>
    <property type="match status" value="1"/>
</dbReference>
<gene>
    <name evidence="5" type="ORF">HCN44_007630</name>
</gene>
<dbReference type="PANTHER" id="PTHR13387:SF9">
    <property type="entry name" value="PROTEIN HGH1 HOMOLOG"/>
    <property type="match status" value="1"/>
</dbReference>
<dbReference type="PANTHER" id="PTHR13387">
    <property type="entry name" value="PROTEIN HGH1 HOMOLOG"/>
    <property type="match status" value="1"/>
</dbReference>
<dbReference type="Pfam" id="PF04063">
    <property type="entry name" value="DUF383"/>
    <property type="match status" value="1"/>
</dbReference>
<evidence type="ECO:0000256" key="2">
    <source>
        <dbReference type="ARBA" id="ARBA00014076"/>
    </source>
</evidence>
<protein>
    <recommendedName>
        <fullName evidence="2">Protein HGH1 homolog</fullName>
    </recommendedName>
</protein>
<dbReference type="OrthoDB" id="338814at2759"/>
<dbReference type="InterPro" id="IPR007206">
    <property type="entry name" value="Protein_HGH1_C"/>
</dbReference>
<dbReference type="AlphaFoldDB" id="A0A834XJJ0"/>
<evidence type="ECO:0000313" key="6">
    <source>
        <dbReference type="Proteomes" id="UP000639338"/>
    </source>
</evidence>
<evidence type="ECO:0000256" key="1">
    <source>
        <dbReference type="ARBA" id="ARBA00006712"/>
    </source>
</evidence>
<dbReference type="EMBL" id="JACMRX010000006">
    <property type="protein sequence ID" value="KAF7988136.1"/>
    <property type="molecule type" value="Genomic_DNA"/>
</dbReference>
<feature type="domain" description="Protein HGH1 C-terminal" evidence="4">
    <location>
        <begin position="289"/>
        <end position="342"/>
    </location>
</feature>
<comment type="caution">
    <text evidence="5">The sequence shown here is derived from an EMBL/GenBank/DDBJ whole genome shotgun (WGS) entry which is preliminary data.</text>
</comment>
<organism evidence="5 6">
    <name type="scientific">Aphidius gifuensis</name>
    <name type="common">Parasitoid wasp</name>
    <dbReference type="NCBI Taxonomy" id="684658"/>
    <lineage>
        <taxon>Eukaryota</taxon>
        <taxon>Metazoa</taxon>
        <taxon>Ecdysozoa</taxon>
        <taxon>Arthropoda</taxon>
        <taxon>Hexapoda</taxon>
        <taxon>Insecta</taxon>
        <taxon>Pterygota</taxon>
        <taxon>Neoptera</taxon>
        <taxon>Endopterygota</taxon>
        <taxon>Hymenoptera</taxon>
        <taxon>Apocrita</taxon>
        <taxon>Ichneumonoidea</taxon>
        <taxon>Braconidae</taxon>
        <taxon>Aphidiinae</taxon>
        <taxon>Aphidius</taxon>
    </lineage>
</organism>
<dbReference type="InterPro" id="IPR007205">
    <property type="entry name" value="Protein_HGH1_N"/>
</dbReference>
<sequence length="371" mass="41948">MEALQEFSTYLDVNSRLDLQAVSVQSILSLTGSADGRDLLLGCPGILRQLVLLSQIDSSRHVIAKDALLSLINISGDAAGAKALLLISESSKDDATDGPIDNIINVCIKFILDKDNSLADLCCMLLANLTRPENSVDRIVSVLEKANYNWDKIIHAFAYASTYNTKGANLHYLGSVLSNLSQSKIVRRRLTDRNQPIIHKLLPFTEYKESIVRRGGVVGTLKNCCFDIENHMWLLSPEVDLLPHFLLPLAGPEEFDDEDNDKLPLDLQYLPETKTRERDPDIRIMLLEALCQLCATRQVREILREKNTYVILREYHKWEQDKAALLACENVIDILIKTEEEIGHENLKLIDVPTDCVEKFKKMDEEFLKDD</sequence>
<dbReference type="SUPFAM" id="SSF48371">
    <property type="entry name" value="ARM repeat"/>
    <property type="match status" value="1"/>
</dbReference>
<comment type="similarity">
    <text evidence="1">Belongs to the HGH1 family.</text>
</comment>
<dbReference type="InterPro" id="IPR016024">
    <property type="entry name" value="ARM-type_fold"/>
</dbReference>
<dbReference type="InterPro" id="IPR039717">
    <property type="entry name" value="Hgh1"/>
</dbReference>